<feature type="domain" description="SLM1/RGC1-like BAR-like" evidence="4">
    <location>
        <begin position="506"/>
        <end position="623"/>
    </location>
</feature>
<dbReference type="PANTHER" id="PTHR31941:SF1">
    <property type="entry name" value="CYTOSKELETAL SIGNALING PROTEIN SLM1"/>
    <property type="match status" value="1"/>
</dbReference>
<name>A0A1R1PN25_ZANCU</name>
<feature type="domain" description="SLM1/RGC1-like PH" evidence="3">
    <location>
        <begin position="645"/>
        <end position="718"/>
    </location>
</feature>
<dbReference type="Pfam" id="PF20400">
    <property type="entry name" value="BAR_4"/>
    <property type="match status" value="1"/>
</dbReference>
<proteinExistence type="predicted"/>
<dbReference type="AlphaFoldDB" id="A0A1R1PN25"/>
<evidence type="ECO:0000256" key="1">
    <source>
        <dbReference type="ARBA" id="ARBA00022553"/>
    </source>
</evidence>
<dbReference type="InterPro" id="IPR046868">
    <property type="entry name" value="BAR_4"/>
</dbReference>
<comment type="caution">
    <text evidence="5">The sequence shown here is derived from an EMBL/GenBank/DDBJ whole genome shotgun (WGS) entry which is preliminary data.</text>
</comment>
<dbReference type="SUPFAM" id="SSF50729">
    <property type="entry name" value="PH domain-like"/>
    <property type="match status" value="1"/>
</dbReference>
<dbReference type="Pfam" id="PF20399">
    <property type="entry name" value="PH_20"/>
    <property type="match status" value="1"/>
</dbReference>
<dbReference type="InterPro" id="IPR046869">
    <property type="entry name" value="SLM1/RGC1-like_PH"/>
</dbReference>
<dbReference type="InterPro" id="IPR011993">
    <property type="entry name" value="PH-like_dom_sf"/>
</dbReference>
<dbReference type="PANTHER" id="PTHR31941">
    <property type="entry name" value="CYTOSKELETAL SIGNALING PROTEIN SLM1"/>
    <property type="match status" value="1"/>
</dbReference>
<keyword evidence="6" id="KW-1185">Reference proteome</keyword>
<evidence type="ECO:0000256" key="2">
    <source>
        <dbReference type="SAM" id="MobiDB-lite"/>
    </source>
</evidence>
<evidence type="ECO:0000313" key="6">
    <source>
        <dbReference type="Proteomes" id="UP000188320"/>
    </source>
</evidence>
<keyword evidence="1" id="KW-0597">Phosphoprotein</keyword>
<gene>
    <name evidence="5" type="ORF">AX774_g4229</name>
</gene>
<sequence>MDNLVIEPGIVVPNNSQKDNESYHESTSFTEYPDLDIILSEGYDTDHTQESGNTDEYVIHTHKPADSRSSSVGASNYTCSLILAVNSSELEISIPLPSTEESKKSNMEKEETKNWNQIANQSEHLDTQSEIIDKLILNASVDPDTKLKYYAQSTTFNGFSLPSNKCNKQSLGNSTASCSAPTNPATLRLEHKNFSTISVKLPWLFKKTFGSSKTELLEKSKAELKYPKGTNKYTLSSRNGSSVESYEKGGYHSVSSMDLAKELSLSGKMLDISAETNNIDRSTYFEQNEKDSYEDQLDRSCSQRTTCNDPLELYSKGSQTYPDKENICEAIDLEADYHANEKSIPTMNSYYFKSNLSLSSVFRPMRSGFFTRGGQIEAFTAGSGSELDLVVQRLLSWYYILTGVSNYFGELAKHTTDSLKHITLIEQRVKLEGLTQMPFSDTKDLGVKRILRDIKVASEVNSLRKNRFTNVLVDELCPKLRSLSKVSKDSAKSYIVYMKSTYPPVKKYFKQTASSLKKLETAINEFHLDKKRAVDPWLVYIAYIKQLKQKYGAQNHVNKVFQLKLAEIRETDMKIFTEFKKVMQDFLDVYSKLYIAYDFNVLKMIEYIRAVPDSLEWDAFEKRYQAELNAPNGFCGTQSLETMNYPYKASMYSKIVREGCIEREKGVIKAFSSCYAVITGTGFLHCFSSESAVPDAAPEISIFLPNSAIKHASGKRFTITVSKGFTKERHHFRCLHSRLSLDWIYELKVASAPS</sequence>
<dbReference type="Gene3D" id="2.30.29.30">
    <property type="entry name" value="Pleckstrin-homology domain (PH domain)/Phosphotyrosine-binding domain (PTB)"/>
    <property type="match status" value="1"/>
</dbReference>
<dbReference type="OrthoDB" id="5598057at2759"/>
<accession>A0A1R1PN25</accession>
<dbReference type="EMBL" id="LSSK01000697">
    <property type="protein sequence ID" value="OMH82302.1"/>
    <property type="molecule type" value="Genomic_DNA"/>
</dbReference>
<organism evidence="5 6">
    <name type="scientific">Zancudomyces culisetae</name>
    <name type="common">Gut fungus</name>
    <name type="synonym">Smittium culisetae</name>
    <dbReference type="NCBI Taxonomy" id="1213189"/>
    <lineage>
        <taxon>Eukaryota</taxon>
        <taxon>Fungi</taxon>
        <taxon>Fungi incertae sedis</taxon>
        <taxon>Zoopagomycota</taxon>
        <taxon>Kickxellomycotina</taxon>
        <taxon>Harpellomycetes</taxon>
        <taxon>Harpellales</taxon>
        <taxon>Legeriomycetaceae</taxon>
        <taxon>Zancudomyces</taxon>
    </lineage>
</organism>
<evidence type="ECO:0000259" key="4">
    <source>
        <dbReference type="Pfam" id="PF20400"/>
    </source>
</evidence>
<feature type="region of interest" description="Disordered" evidence="2">
    <location>
        <begin position="1"/>
        <end position="25"/>
    </location>
</feature>
<reference evidence="6" key="1">
    <citation type="submission" date="2017-01" db="EMBL/GenBank/DDBJ databases">
        <authorList>
            <person name="Wang Y."/>
            <person name="White M."/>
            <person name="Kvist S."/>
            <person name="Moncalvo J.-M."/>
        </authorList>
    </citation>
    <scope>NUCLEOTIDE SEQUENCE [LARGE SCALE GENOMIC DNA]</scope>
    <source>
        <strain evidence="6">COL-18-3</strain>
    </source>
</reference>
<dbReference type="Proteomes" id="UP000188320">
    <property type="component" value="Unassembled WGS sequence"/>
</dbReference>
<evidence type="ECO:0000313" key="5">
    <source>
        <dbReference type="EMBL" id="OMH82302.1"/>
    </source>
</evidence>
<protein>
    <submittedName>
        <fullName evidence="5">Phosphatidylinositol 4,5-bisphosphate-binding protein SLM1</fullName>
    </submittedName>
</protein>
<evidence type="ECO:0000259" key="3">
    <source>
        <dbReference type="Pfam" id="PF20399"/>
    </source>
</evidence>